<dbReference type="NCBIfam" id="TIGR01167">
    <property type="entry name" value="LPXTG_anchor"/>
    <property type="match status" value="1"/>
</dbReference>
<reference evidence="13 14" key="1">
    <citation type="submission" date="2016-01" db="EMBL/GenBank/DDBJ databases">
        <title>Highly variable Streptococcus oralis are common among viridans streptococci isolated from primates.</title>
        <authorList>
            <person name="Denapaite D."/>
            <person name="Rieger M."/>
            <person name="Koendgen S."/>
            <person name="Brueckner R."/>
            <person name="Ochigava I."/>
            <person name="Kappeler P."/>
            <person name="Maetz-Rensing K."/>
            <person name="Leendertz F."/>
            <person name="Hakenbeck R."/>
        </authorList>
    </citation>
    <scope>NUCLEOTIDE SEQUENCE [LARGE SCALE GENOMIC DNA]</scope>
    <source>
        <strain evidence="13 14">DD15</strain>
    </source>
</reference>
<evidence type="ECO:0000313" key="13">
    <source>
        <dbReference type="EMBL" id="KXT80556.1"/>
    </source>
</evidence>
<keyword evidence="6" id="KW-0572">Peptidoglycan-anchor</keyword>
<sequence length="1307" mass="143847">MKNKKEVYGFRKSKVAKTLCGAVLGTALIAFADKAVFADEVTETTSTSTVEVATTGNPATNLPEAQGEMSQVAKESQAKAGSKDSALPVEVSSADLDKAVADAKSAGVKVVQDETKDKGTATTATENAQKQDEIKSDYAKQAEEVKTTTEAYKKEVAAHQAETDKVNAENKAADDKYQKDLKSHQEEVEKINTANATAKAEYEAKLAQYQKDLATVKKANEDSQQDYQNKLSAYQTELARVQKANAEAKEAYDKAVKENTAKNAALQAKNEEIKQQNDKAKADYEAKVAKYEADLAKYKKELAEYPTKLKAYEDEQAKIKAALVELEKNKDQDGYLSKPSAQSLVYDLEPKAQLDLKTEGKLLTAAAVDEAFKKDTDQYGKKNLQLDNLNVKNLENGATTSSVELYGNIGDKSDWTTNVGNKTEVKWGSVLLEKGQSVTATYTNLQNSYYNGKKISKIVYKYTVDPSSQFKNPSGKVWLGIFTDPTLGVFASAYTGQVEKDTSLFIKNEFTFYDENDQPINFDNALLSVASLNREHNSIEMAKDYSGKFVKISGSSIGEKNGMIYATETLNFRQGQGGARWTMYTRASEPGSGWDTSDAPNSWYGAGAISMSGTTNHVTVGATSATNVMPVAEMPQVPGRDNTEGKKPNIWYSLNGKIRAVNVPKITKEKPTPPVAPTEPQAPTYEVEKPLEPAPVAPSYENEPTPPVKTPDQPEPSKPEEPNYDPLPTPPVAPTPKQLPTPPAVPTVHFHYNRLFAQPQINKEIKNEDGVDIDRTLVAKQSVVKFELKTEALTAGRPKTTSFVLVDPLPTGYQFDWEATKAASKGFETSYDKASHTVTFKATEETLAAFNADLTKSFETLYPTVVGRVLNDGATYTNNFTLTVNDAYGVKSNIVRVTTPGKPNDPDNPNNNYIKPLKVNKNKQGVNIDGKEVLAGSTNYYELTWDLDQYKGDKSSKEAIQNGFYYVDDYPEEALTLHPELVKIRDLEGNLVSGISVQQYDSLEAAPKKVQELLKKANITVKGAFQLFSADNPAEFYKNYVATGKSLLITDPMTVKPEFGQTGGKYENKAYQIDFGNGYATEVVVNNVPKITPKKDVTISMDPSSDNIDGQTIPLNQYFNYRLIGGLIPQNHSEDLNDYSFVDDYDQKGDQYTGNYKVLAKVDIRLKDGRVIKAGTDLTAETQVEHDQDKGMITIRFKEEFLQEIQLDSPFQAETYIQMKRIAVGTFENTYVNTVNKVAYASNTVRTTTPEPKKPEEPTTPTPNPKGNPTLPQTGTNDSSYMPYLGLAALVGVLGLGQLKRKEDESN</sequence>
<dbReference type="InterPro" id="IPR032300">
    <property type="entry name" value="Antigen_C"/>
</dbReference>
<dbReference type="RefSeq" id="WP_061415804.1">
    <property type="nucleotide sequence ID" value="NZ_KQ969522.1"/>
</dbReference>
<keyword evidence="9" id="KW-0175">Coiled coil</keyword>
<evidence type="ECO:0000256" key="2">
    <source>
        <dbReference type="ARBA" id="ARBA00022512"/>
    </source>
</evidence>
<dbReference type="PATRIC" id="fig|1303.78.peg.1382"/>
<feature type="repeat" description="Ag I/II A" evidence="8">
    <location>
        <begin position="146"/>
        <end position="220"/>
    </location>
</feature>
<dbReference type="FunFam" id="2.60.40.740:FF:000001">
    <property type="entry name" value="Major cell-surface adhesin PAc"/>
    <property type="match status" value="1"/>
</dbReference>
<feature type="domain" description="Gram-positive cocci surface proteins LPxTG" evidence="12">
    <location>
        <begin position="1271"/>
        <end position="1307"/>
    </location>
</feature>
<evidence type="ECO:0000313" key="14">
    <source>
        <dbReference type="Proteomes" id="UP000070678"/>
    </source>
</evidence>
<dbReference type="InterPro" id="IPR013574">
    <property type="entry name" value="Glucan-bd_C/Surface_Ag-I/II_V"/>
</dbReference>
<dbReference type="SUPFAM" id="SSF74914">
    <property type="entry name" value="V-region of surface antigen I/II (SA I/II, PAC)"/>
    <property type="match status" value="1"/>
</dbReference>
<dbReference type="InterPro" id="IPR036234">
    <property type="entry name" value="SA_I/II_PAC_V_sf"/>
</dbReference>
<dbReference type="Pfam" id="PF16364">
    <property type="entry name" value="Antigen_C"/>
    <property type="match status" value="1"/>
</dbReference>
<comment type="caution">
    <text evidence="13">The sequence shown here is derived from an EMBL/GenBank/DDBJ whole genome shotgun (WGS) entry which is preliminary data.</text>
</comment>
<feature type="chain" id="PRO_5039311404" description="Gram-positive cocci surface proteins LPxTG domain-containing protein" evidence="11">
    <location>
        <begin position="33"/>
        <end position="1307"/>
    </location>
</feature>
<feature type="region of interest" description="Disordered" evidence="10">
    <location>
        <begin position="663"/>
        <end position="740"/>
    </location>
</feature>
<gene>
    <name evidence="13" type="ORF">SORDD15_01309</name>
</gene>
<dbReference type="Proteomes" id="UP000070678">
    <property type="component" value="Unassembled WGS sequence"/>
</dbReference>
<evidence type="ECO:0000256" key="11">
    <source>
        <dbReference type="SAM" id="SignalP"/>
    </source>
</evidence>
<evidence type="ECO:0000256" key="9">
    <source>
        <dbReference type="SAM" id="Coils"/>
    </source>
</evidence>
<comment type="subcellular location">
    <subcellularLocation>
        <location evidence="1">Secreted</location>
        <location evidence="1">Cell wall</location>
        <topology evidence="1">Peptidoglycan-anchor</topology>
    </subcellularLocation>
</comment>
<dbReference type="OrthoDB" id="2143924at2"/>
<dbReference type="PROSITE" id="PS51965">
    <property type="entry name" value="AG_I_II_AR"/>
    <property type="match status" value="2"/>
</dbReference>
<evidence type="ECO:0000256" key="8">
    <source>
        <dbReference type="PROSITE-ProRule" id="PRU01310"/>
    </source>
</evidence>
<dbReference type="NCBIfam" id="TIGR03726">
    <property type="entry name" value="strep_RK_lipo"/>
    <property type="match status" value="1"/>
</dbReference>
<feature type="compositionally biased region" description="Polar residues" evidence="10">
    <location>
        <begin position="1271"/>
        <end position="1280"/>
    </location>
</feature>
<evidence type="ECO:0000256" key="1">
    <source>
        <dbReference type="ARBA" id="ARBA00004168"/>
    </source>
</evidence>
<dbReference type="PANTHER" id="PTHR45615">
    <property type="entry name" value="MYOSIN HEAVY CHAIN, NON-MUSCLE"/>
    <property type="match status" value="1"/>
</dbReference>
<name>A0A139NX16_STROR</name>
<evidence type="ECO:0000256" key="7">
    <source>
        <dbReference type="ARBA" id="ARBA00024351"/>
    </source>
</evidence>
<evidence type="ECO:0000256" key="6">
    <source>
        <dbReference type="ARBA" id="ARBA00023088"/>
    </source>
</evidence>
<comment type="similarity">
    <text evidence="7 8">Belongs to the antigen I/II family.</text>
</comment>
<evidence type="ECO:0000259" key="12">
    <source>
        <dbReference type="PROSITE" id="PS50847"/>
    </source>
</evidence>
<dbReference type="EMBL" id="LQNX01000063">
    <property type="protein sequence ID" value="KXT80556.1"/>
    <property type="molecule type" value="Genomic_DNA"/>
</dbReference>
<dbReference type="InterPro" id="IPR021197">
    <property type="entry name" value="Cross-wall-target_lipo_motif"/>
</dbReference>
<dbReference type="InterPro" id="IPR019931">
    <property type="entry name" value="LPXTG_anchor"/>
</dbReference>
<accession>A0A139NX16</accession>
<dbReference type="Pfam" id="PF17998">
    <property type="entry name" value="AgI_II_C2"/>
    <property type="match status" value="1"/>
</dbReference>
<feature type="repeat" description="Ag I/II A" evidence="8">
    <location>
        <begin position="221"/>
        <end position="302"/>
    </location>
</feature>
<keyword evidence="5" id="KW-0677">Repeat</keyword>
<keyword evidence="4 11" id="KW-0732">Signal</keyword>
<feature type="region of interest" description="Disordered" evidence="10">
    <location>
        <begin position="114"/>
        <end position="136"/>
    </location>
</feature>
<feature type="compositionally biased region" description="Pro residues" evidence="10">
    <location>
        <begin position="725"/>
        <end position="740"/>
    </location>
</feature>
<dbReference type="Pfam" id="PF06696">
    <property type="entry name" value="Strep_SA_rep"/>
    <property type="match status" value="3"/>
</dbReference>
<dbReference type="InterPro" id="IPR041324">
    <property type="entry name" value="AgI/II_N"/>
</dbReference>
<feature type="coiled-coil region" evidence="9">
    <location>
        <begin position="142"/>
        <end position="332"/>
    </location>
</feature>
<dbReference type="Pfam" id="PF00746">
    <property type="entry name" value="Gram_pos_anchor"/>
    <property type="match status" value="1"/>
</dbReference>
<dbReference type="InterPro" id="IPR026345">
    <property type="entry name" value="Adh_isopep-form_adh_dom"/>
</dbReference>
<feature type="compositionally biased region" description="Pro residues" evidence="10">
    <location>
        <begin position="704"/>
        <end position="714"/>
    </location>
</feature>
<evidence type="ECO:0000256" key="10">
    <source>
        <dbReference type="SAM" id="MobiDB-lite"/>
    </source>
</evidence>
<organism evidence="13 14">
    <name type="scientific">Streptococcus oralis</name>
    <dbReference type="NCBI Taxonomy" id="1303"/>
    <lineage>
        <taxon>Bacteria</taxon>
        <taxon>Bacillati</taxon>
        <taxon>Bacillota</taxon>
        <taxon>Bacilli</taxon>
        <taxon>Lactobacillales</taxon>
        <taxon>Streptococcaceae</taxon>
        <taxon>Streptococcus</taxon>
    </lineage>
</organism>
<dbReference type="Pfam" id="PF08363">
    <property type="entry name" value="GbpC"/>
    <property type="match status" value="1"/>
</dbReference>
<dbReference type="Gene3D" id="6.10.250.2200">
    <property type="match status" value="2"/>
</dbReference>
<protein>
    <recommendedName>
        <fullName evidence="12">Gram-positive cocci surface proteins LPxTG domain-containing protein</fullName>
    </recommendedName>
</protein>
<dbReference type="PROSITE" id="PS50847">
    <property type="entry name" value="GRAM_POS_ANCHORING"/>
    <property type="match status" value="1"/>
</dbReference>
<evidence type="ECO:0000256" key="4">
    <source>
        <dbReference type="ARBA" id="ARBA00022729"/>
    </source>
</evidence>
<dbReference type="NCBIfam" id="NF033804">
    <property type="entry name" value="Streccoc_I_II"/>
    <property type="match status" value="1"/>
</dbReference>
<proteinExistence type="inferred from homology"/>
<evidence type="ECO:0000256" key="3">
    <source>
        <dbReference type="ARBA" id="ARBA00022525"/>
    </source>
</evidence>
<keyword evidence="2" id="KW-0134">Cell wall</keyword>
<keyword evidence="3" id="KW-0964">Secreted</keyword>
<dbReference type="Gene3D" id="2.60.530.10">
    <property type="entry name" value="Major cell-surface adhesin PAc"/>
    <property type="match status" value="1"/>
</dbReference>
<dbReference type="InterPro" id="IPR009578">
    <property type="entry name" value="Surface_Ag_I_II_A_rpt"/>
</dbReference>
<dbReference type="NCBIfam" id="TIGR04228">
    <property type="entry name" value="isopep_sspB_C2"/>
    <property type="match status" value="1"/>
</dbReference>
<dbReference type="Gene3D" id="2.60.40.740">
    <property type="match status" value="3"/>
</dbReference>
<dbReference type="PANTHER" id="PTHR45615:SF66">
    <property type="entry name" value="CARD DOMAIN-CONTAINING PROTEIN"/>
    <property type="match status" value="1"/>
</dbReference>
<feature type="region of interest" description="Disordered" evidence="10">
    <location>
        <begin position="1243"/>
        <end position="1280"/>
    </location>
</feature>
<evidence type="ECO:0000256" key="5">
    <source>
        <dbReference type="ARBA" id="ARBA00022737"/>
    </source>
</evidence>
<dbReference type="Pfam" id="PF18652">
    <property type="entry name" value="Adhesin_P1_N"/>
    <property type="match status" value="1"/>
</dbReference>
<feature type="signal peptide" evidence="11">
    <location>
        <begin position="1"/>
        <end position="32"/>
    </location>
</feature>